<keyword evidence="2" id="KW-0378">Hydrolase</keyword>
<evidence type="ECO:0000259" key="1">
    <source>
        <dbReference type="SMART" id="SM00644"/>
    </source>
</evidence>
<dbReference type="EC" id="3.5.1.28" evidence="2"/>
<dbReference type="CDD" id="cd06583">
    <property type="entry name" value="PGRP"/>
    <property type="match status" value="1"/>
</dbReference>
<reference evidence="2" key="1">
    <citation type="submission" date="2020-10" db="EMBL/GenBank/DDBJ databases">
        <authorList>
            <person name="Szabo G."/>
        </authorList>
    </citation>
    <scope>NUCLEOTIDE SEQUENCE</scope>
    <source>
        <strain evidence="2">PROFFT</strain>
    </source>
</reference>
<dbReference type="Proteomes" id="UP000683585">
    <property type="component" value="Chromosome"/>
</dbReference>
<feature type="domain" description="N-acetylmuramoyl-L-alanine amidase" evidence="1">
    <location>
        <begin position="40"/>
        <end position="186"/>
    </location>
</feature>
<name>A0A8E4F214_9ENTR</name>
<dbReference type="InterPro" id="IPR002502">
    <property type="entry name" value="Amidase_domain"/>
</dbReference>
<evidence type="ECO:0000313" key="3">
    <source>
        <dbReference type="Proteomes" id="UP000683585"/>
    </source>
</evidence>
<dbReference type="GO" id="GO:0008745">
    <property type="term" value="F:N-acetylmuramoyl-L-alanine amidase activity"/>
    <property type="evidence" value="ECO:0007669"/>
    <property type="project" value="UniProtKB-EC"/>
</dbReference>
<protein>
    <submittedName>
        <fullName evidence="2">N-acetylmuramoyl-L-alanine amidase AmiD</fullName>
        <ecNumber evidence="2">3.5.1.28</ecNumber>
    </submittedName>
</protein>
<dbReference type="EMBL" id="LR890047">
    <property type="protein sequence ID" value="CAD6511695.1"/>
    <property type="molecule type" value="Genomic_DNA"/>
</dbReference>
<evidence type="ECO:0000313" key="2">
    <source>
        <dbReference type="EMBL" id="CAD6511695.1"/>
    </source>
</evidence>
<organism evidence="2 3">
    <name type="scientific">Candidatus Profftia tarda</name>
    <dbReference type="NCBI Taxonomy" id="1177216"/>
    <lineage>
        <taxon>Bacteria</taxon>
        <taxon>Pseudomonadati</taxon>
        <taxon>Pseudomonadota</taxon>
        <taxon>Gammaproteobacteria</taxon>
        <taxon>Enterobacterales</taxon>
        <taxon>Enterobacteriaceae</taxon>
        <taxon>Candidatus Profftia</taxon>
    </lineage>
</organism>
<accession>A0A8E4F214</accession>
<dbReference type="SMART" id="SM00644">
    <property type="entry name" value="Ami_2"/>
    <property type="match status" value="1"/>
</dbReference>
<dbReference type="GO" id="GO:0009253">
    <property type="term" value="P:peptidoglycan catabolic process"/>
    <property type="evidence" value="ECO:0007669"/>
    <property type="project" value="InterPro"/>
</dbReference>
<dbReference type="PROSITE" id="PS51257">
    <property type="entry name" value="PROKAR_LIPOPROTEIN"/>
    <property type="match status" value="1"/>
</dbReference>
<dbReference type="KEGG" id="ptf:PROFFT_A_05140"/>
<dbReference type="GO" id="GO:0009254">
    <property type="term" value="P:peptidoglycan turnover"/>
    <property type="evidence" value="ECO:0007669"/>
    <property type="project" value="TreeGrafter"/>
</dbReference>
<dbReference type="PANTHER" id="PTHR30417:SF1">
    <property type="entry name" value="N-ACETYLMURAMOYL-L-ALANINE AMIDASE AMID"/>
    <property type="match status" value="1"/>
</dbReference>
<gene>
    <name evidence="2" type="primary">amiD</name>
    <name evidence="2" type="ORF">PROFFT_A_05140</name>
</gene>
<dbReference type="InterPro" id="IPR051206">
    <property type="entry name" value="NAMLAA_amidase_2"/>
</dbReference>
<keyword evidence="3" id="KW-1185">Reference proteome</keyword>
<proteinExistence type="predicted"/>
<dbReference type="AlphaFoldDB" id="A0A8E4F214"/>
<dbReference type="PANTHER" id="PTHR30417">
    <property type="entry name" value="N-ACETYLMURAMOYL-L-ALANINE AMIDASE AMID"/>
    <property type="match status" value="1"/>
</dbReference>
<dbReference type="RefSeq" id="WP_216782307.1">
    <property type="nucleotide sequence ID" value="NZ_LR890047.1"/>
</dbReference>
<dbReference type="FunFam" id="3.40.80.10:FF:000003">
    <property type="entry name" value="N-acetylmuramoyl-L-alanine amidase"/>
    <property type="match status" value="1"/>
</dbReference>
<dbReference type="GO" id="GO:0019867">
    <property type="term" value="C:outer membrane"/>
    <property type="evidence" value="ECO:0007669"/>
    <property type="project" value="TreeGrafter"/>
</dbReference>
<sequence>MQKLVRFAAIGALFTMLLVGCQSNTQRKNYFIDRGTYMVENHYRAQGSDERIRFLFFHYTAEDFNSALKTLTDENVSAHYLVPADPPQKDGKYVVWQLVPEYQRAWHAGASAWRGRTNLNDTSIGIEIENKGYQENILGRIWSPYNAQQTELVIALSEDIVRRYSILPQNVVGHMDIAPHRKLDPGPLFPWKKLYEHGIGAWPDQATVHKYLAMRAKDEPVDLLKLQNKLVAYGYSIEANRTNDIESHSIIAAFQMHFRPADFRGLPDAETEAIADALLEKYGSNP</sequence>
<dbReference type="Pfam" id="PF01510">
    <property type="entry name" value="Amidase_2"/>
    <property type="match status" value="1"/>
</dbReference>